<gene>
    <name evidence="2" type="ORF">AWB64_00566</name>
</gene>
<organism evidence="2 3">
    <name type="scientific">Caballeronia sordidicola</name>
    <name type="common">Burkholderia sordidicola</name>
    <dbReference type="NCBI Taxonomy" id="196367"/>
    <lineage>
        <taxon>Bacteria</taxon>
        <taxon>Pseudomonadati</taxon>
        <taxon>Pseudomonadota</taxon>
        <taxon>Betaproteobacteria</taxon>
        <taxon>Burkholderiales</taxon>
        <taxon>Burkholderiaceae</taxon>
        <taxon>Caballeronia</taxon>
    </lineage>
</organism>
<dbReference type="RefSeq" id="WP_060817054.1">
    <property type="nucleotide sequence ID" value="NZ_FCOC02000001.1"/>
</dbReference>
<protein>
    <submittedName>
        <fullName evidence="2">Uncharacterized protein</fullName>
    </submittedName>
</protein>
<name>A0A158EZK8_CABSO</name>
<dbReference type="Proteomes" id="UP000054893">
    <property type="component" value="Unassembled WGS sequence"/>
</dbReference>
<proteinExistence type="predicted"/>
<evidence type="ECO:0000256" key="1">
    <source>
        <dbReference type="SAM" id="MobiDB-lite"/>
    </source>
</evidence>
<dbReference type="AlphaFoldDB" id="A0A158EZK8"/>
<evidence type="ECO:0000313" key="2">
    <source>
        <dbReference type="EMBL" id="SAL12903.1"/>
    </source>
</evidence>
<evidence type="ECO:0000313" key="3">
    <source>
        <dbReference type="Proteomes" id="UP000054893"/>
    </source>
</evidence>
<feature type="region of interest" description="Disordered" evidence="1">
    <location>
        <begin position="52"/>
        <end position="85"/>
    </location>
</feature>
<sequence>MARPKIGLFGALFAVGSVLAWKWAQARRDTATRAPRDLNRWEDEGGKIVTPASASASVDARPASAANNGNGVVGGTPDAWHFPHS</sequence>
<accession>A0A158EZK8</accession>
<reference evidence="2 3" key="1">
    <citation type="submission" date="2016-01" db="EMBL/GenBank/DDBJ databases">
        <authorList>
            <person name="Oliw E.H."/>
        </authorList>
    </citation>
    <scope>NUCLEOTIDE SEQUENCE [LARGE SCALE GENOMIC DNA]</scope>
    <source>
        <strain evidence="2">LMG 22029</strain>
    </source>
</reference>
<dbReference type="EMBL" id="FCOC02000001">
    <property type="protein sequence ID" value="SAL12903.1"/>
    <property type="molecule type" value="Genomic_DNA"/>
</dbReference>